<proteinExistence type="predicted"/>
<name>A0A0U1NKA1_9RHOB</name>
<dbReference type="STRING" id="282199.GCA_001049735_01218"/>
<dbReference type="Proteomes" id="UP000048949">
    <property type="component" value="Unassembled WGS sequence"/>
</dbReference>
<dbReference type="RefSeq" id="WP_048598576.1">
    <property type="nucleotide sequence ID" value="NZ_CBFHGK010000002.1"/>
</dbReference>
<accession>A0A0U1NKA1</accession>
<feature type="chain" id="PRO_5006712101" description="Sensor protein DivL" evidence="1">
    <location>
        <begin position="18"/>
        <end position="487"/>
    </location>
</feature>
<dbReference type="AlphaFoldDB" id="A0A0U1NKA1"/>
<protein>
    <recommendedName>
        <fullName evidence="4">Sensor protein DivL</fullName>
    </recommendedName>
</protein>
<dbReference type="EMBL" id="CVQV01000005">
    <property type="protein sequence ID" value="CRK75176.1"/>
    <property type="molecule type" value="Genomic_DNA"/>
</dbReference>
<organism evidence="2 3">
    <name type="scientific">Nereida ignava</name>
    <dbReference type="NCBI Taxonomy" id="282199"/>
    <lineage>
        <taxon>Bacteria</taxon>
        <taxon>Pseudomonadati</taxon>
        <taxon>Pseudomonadota</taxon>
        <taxon>Alphaproteobacteria</taxon>
        <taxon>Rhodobacterales</taxon>
        <taxon>Roseobacteraceae</taxon>
        <taxon>Nereida</taxon>
    </lineage>
</organism>
<reference evidence="2 3" key="1">
    <citation type="submission" date="2015-04" db="EMBL/GenBank/DDBJ databases">
        <authorList>
            <person name="Syromyatnikov M.Y."/>
            <person name="Popov V.N."/>
        </authorList>
    </citation>
    <scope>NUCLEOTIDE SEQUENCE [LARGE SCALE GENOMIC DNA]</scope>
    <source>
        <strain evidence="2 3">CECT 5292</strain>
    </source>
</reference>
<dbReference type="OrthoDB" id="9797304at2"/>
<evidence type="ECO:0000256" key="1">
    <source>
        <dbReference type="SAM" id="SignalP"/>
    </source>
</evidence>
<keyword evidence="1" id="KW-0732">Signal</keyword>
<evidence type="ECO:0000313" key="3">
    <source>
        <dbReference type="Proteomes" id="UP000048949"/>
    </source>
</evidence>
<evidence type="ECO:0000313" key="2">
    <source>
        <dbReference type="EMBL" id="CRK75176.1"/>
    </source>
</evidence>
<evidence type="ECO:0008006" key="4">
    <source>
        <dbReference type="Google" id="ProtNLM"/>
    </source>
</evidence>
<gene>
    <name evidence="2" type="ORF">NIG5292_01219</name>
</gene>
<sequence length="487" mass="54423">MASFVFFSACLVFFTAANWWINSSTLTAQKPTYSLGTNDERRTIFLFEDGYLVDATNTAKALLKDISQPSNLDDWAHFKSAVTDDFADLDAHAETAVSLGHSTLKSHRDERLLLTFEAIHTLIRVELQGTSVTQKTSADRTLSAPFLVWEENEAGEIVWANAAYLKRCEHIETWPLPRLLDTTGLKQKPSGAQQRISQVQNQKLVEWYDVSHEVLEAGFRFYATPADQVVEAEAKLDLFRQSMAKTFAALSCGLALFDRDDRLTVFNPALADKYALPIDFLLRRPSLDMFLHKLRELRLTPANTRFEDWATALTPNEKNAVATTSWTTTKGRKLTAAVMPHAEGSRVISIEETPDMSEIIQALQAENIALKEALDLIPEPTCIIDQGKKVCAANSAFRVQWEDKLNYPISAATGIGKRAKHTDKWDQVRAALNKPMSVHHWKSQLALEGNNSVALNIDRKASGHMLVQFSERPSDTSAVENTSRAAL</sequence>
<feature type="signal peptide" evidence="1">
    <location>
        <begin position="1"/>
        <end position="17"/>
    </location>
</feature>
<keyword evidence="3" id="KW-1185">Reference proteome</keyword>